<protein>
    <recommendedName>
        <fullName evidence="2 6">Orotate phosphoribosyltransferase</fullName>
        <shortName evidence="6">OPRT</shortName>
        <shortName evidence="6">OPRTase</shortName>
        <ecNumber evidence="2 6">2.4.2.10</ecNumber>
    </recommendedName>
</protein>
<keyword evidence="9" id="KW-1185">Reference proteome</keyword>
<proteinExistence type="inferred from homology"/>
<evidence type="ECO:0000313" key="9">
    <source>
        <dbReference type="Proteomes" id="UP000061546"/>
    </source>
</evidence>
<comment type="pathway">
    <text evidence="1 6">Pyrimidine metabolism; UMP biosynthesis via de novo pathway; UMP from orotate: step 1/2.</text>
</comment>
<evidence type="ECO:0000256" key="1">
    <source>
        <dbReference type="ARBA" id="ARBA00004889"/>
    </source>
</evidence>
<keyword evidence="5 6" id="KW-0665">Pyrimidine biosynthesis</keyword>
<dbReference type="GO" id="GO:0019856">
    <property type="term" value="P:pyrimidine nucleobase biosynthetic process"/>
    <property type="evidence" value="ECO:0007669"/>
    <property type="project" value="TreeGrafter"/>
</dbReference>
<evidence type="ECO:0000256" key="4">
    <source>
        <dbReference type="ARBA" id="ARBA00022679"/>
    </source>
</evidence>
<dbReference type="Proteomes" id="UP000061546">
    <property type="component" value="Chromosome"/>
</dbReference>
<dbReference type="GO" id="GO:0004588">
    <property type="term" value="F:orotate phosphoribosyltransferase activity"/>
    <property type="evidence" value="ECO:0007669"/>
    <property type="project" value="UniProtKB-UniRule"/>
</dbReference>
<comment type="subunit">
    <text evidence="6">Homodimer.</text>
</comment>
<dbReference type="EMBL" id="CP012559">
    <property type="protein sequence ID" value="ALB28761.1"/>
    <property type="molecule type" value="Genomic_DNA"/>
</dbReference>
<comment type="caution">
    <text evidence="6">Lacks conserved residue(s) required for the propagation of feature annotation.</text>
</comment>
<keyword evidence="4 6" id="KW-0808">Transferase</keyword>
<sequence>MDKLAVANNIAGQLLKIKAVTLSPKEPFTWASGIQSPIYTDNRLTIAYPDFRQTIAHDLADLIKEHYPDVEVIGGVATAGIPHATGVANVLNLPLNYVRPQKKDHGKKSQIEGRCQKGDKVVLIDDLISTGGSILKAVKAVREEGGDVIGTVAIFSYGLPESTKNFADYDTKLFTLTDFPTMIEVAQKQDYVEATDMELLKQWYQDPESWGK</sequence>
<dbReference type="STRING" id="1074467.JP39_04960"/>
<dbReference type="AlphaFoldDB" id="A0A0K2LBT1"/>
<dbReference type="InterPro" id="IPR023031">
    <property type="entry name" value="OPRT"/>
</dbReference>
<dbReference type="GO" id="GO:0000287">
    <property type="term" value="F:magnesium ion binding"/>
    <property type="evidence" value="ECO:0007669"/>
    <property type="project" value="UniProtKB-UniRule"/>
</dbReference>
<gene>
    <name evidence="6" type="primary">pyrE</name>
    <name evidence="8" type="ORF">JP39_04960</name>
</gene>
<dbReference type="OrthoDB" id="9802134at2"/>
<dbReference type="PANTHER" id="PTHR19278">
    <property type="entry name" value="OROTATE PHOSPHORIBOSYLTRANSFERASE"/>
    <property type="match status" value="1"/>
</dbReference>
<dbReference type="GO" id="GO:0044205">
    <property type="term" value="P:'de novo' UMP biosynthetic process"/>
    <property type="evidence" value="ECO:0007669"/>
    <property type="project" value="UniProtKB-UniRule"/>
</dbReference>
<dbReference type="NCBIfam" id="TIGR00336">
    <property type="entry name" value="pyrE"/>
    <property type="match status" value="1"/>
</dbReference>
<comment type="cofactor">
    <cofactor evidence="6">
        <name>Mg(2+)</name>
        <dbReference type="ChEBI" id="CHEBI:18420"/>
    </cofactor>
</comment>
<comment type="similarity">
    <text evidence="6">Belongs to the purine/pyrimidine phosphoribosyltransferase family. PyrE subfamily.</text>
</comment>
<evidence type="ECO:0000256" key="2">
    <source>
        <dbReference type="ARBA" id="ARBA00011971"/>
    </source>
</evidence>
<feature type="domain" description="Phosphoribosyltransferase" evidence="7">
    <location>
        <begin position="55"/>
        <end position="179"/>
    </location>
</feature>
<evidence type="ECO:0000256" key="6">
    <source>
        <dbReference type="HAMAP-Rule" id="MF_01208"/>
    </source>
</evidence>
<dbReference type="KEGG" id="lhi:JP39_04960"/>
<dbReference type="HAMAP" id="MF_01208">
    <property type="entry name" value="PyrE"/>
    <property type="match status" value="1"/>
</dbReference>
<feature type="binding site" evidence="6">
    <location>
        <position position="99"/>
    </location>
    <ligand>
        <name>5-phospho-alpha-D-ribose 1-diphosphate</name>
        <dbReference type="ChEBI" id="CHEBI:58017"/>
        <note>ligand shared between dimeric partners</note>
    </ligand>
</feature>
<feature type="binding site" evidence="6">
    <location>
        <position position="105"/>
    </location>
    <ligand>
        <name>5-phospho-alpha-D-ribose 1-diphosphate</name>
        <dbReference type="ChEBI" id="CHEBI:58017"/>
        <note>ligand shared between dimeric partners</note>
    </ligand>
</feature>
<dbReference type="Gene3D" id="3.40.50.2020">
    <property type="match status" value="1"/>
</dbReference>
<organism evidence="8 9">
    <name type="scientific">Companilactobacillus heilongjiangensis</name>
    <dbReference type="NCBI Taxonomy" id="1074467"/>
    <lineage>
        <taxon>Bacteria</taxon>
        <taxon>Bacillati</taxon>
        <taxon>Bacillota</taxon>
        <taxon>Bacilli</taxon>
        <taxon>Lactobacillales</taxon>
        <taxon>Lactobacillaceae</taxon>
        <taxon>Companilactobacillus</taxon>
    </lineage>
</organism>
<evidence type="ECO:0000259" key="7">
    <source>
        <dbReference type="Pfam" id="PF00156"/>
    </source>
</evidence>
<dbReference type="InterPro" id="IPR000836">
    <property type="entry name" value="PRTase_dom"/>
</dbReference>
<dbReference type="SUPFAM" id="SSF53271">
    <property type="entry name" value="PRTase-like"/>
    <property type="match status" value="1"/>
</dbReference>
<feature type="binding site" description="in other chain" evidence="6">
    <location>
        <begin position="125"/>
        <end position="133"/>
    </location>
    <ligand>
        <name>5-phospho-alpha-D-ribose 1-diphosphate</name>
        <dbReference type="ChEBI" id="CHEBI:58017"/>
        <note>ligand shared between dimeric partners</note>
    </ligand>
</feature>
<feature type="binding site" evidence="6">
    <location>
        <position position="103"/>
    </location>
    <ligand>
        <name>5-phospho-alpha-D-ribose 1-diphosphate</name>
        <dbReference type="ChEBI" id="CHEBI:58017"/>
        <note>ligand shared between dimeric partners</note>
    </ligand>
</feature>
<evidence type="ECO:0000256" key="5">
    <source>
        <dbReference type="ARBA" id="ARBA00022975"/>
    </source>
</evidence>
<keyword evidence="3 6" id="KW-0328">Glycosyltransferase</keyword>
<keyword evidence="6" id="KW-0460">Magnesium</keyword>
<name>A0A0K2LBT1_9LACO</name>
<dbReference type="InterPro" id="IPR004467">
    <property type="entry name" value="Or_phspho_trans_dom"/>
</dbReference>
<dbReference type="EC" id="2.4.2.10" evidence="2 6"/>
<dbReference type="Pfam" id="PF00156">
    <property type="entry name" value="Pribosyltran"/>
    <property type="match status" value="1"/>
</dbReference>
<dbReference type="RefSeq" id="WP_041499415.1">
    <property type="nucleotide sequence ID" value="NZ_BJDV01000011.1"/>
</dbReference>
<dbReference type="CDD" id="cd06223">
    <property type="entry name" value="PRTases_typeI"/>
    <property type="match status" value="1"/>
</dbReference>
<feature type="binding site" evidence="6">
    <location>
        <position position="129"/>
    </location>
    <ligand>
        <name>orotate</name>
        <dbReference type="ChEBI" id="CHEBI:30839"/>
    </ligand>
</feature>
<dbReference type="PANTHER" id="PTHR19278:SF9">
    <property type="entry name" value="URIDINE 5'-MONOPHOSPHATE SYNTHASE"/>
    <property type="match status" value="1"/>
</dbReference>
<evidence type="ECO:0000256" key="3">
    <source>
        <dbReference type="ARBA" id="ARBA00022676"/>
    </source>
</evidence>
<comment type="function">
    <text evidence="6">Catalyzes the transfer of a ribosyl phosphate group from 5-phosphoribose 1-diphosphate to orotate, leading to the formation of orotidine monophosphate (OMP).</text>
</comment>
<dbReference type="UniPathway" id="UPA00070">
    <property type="reaction ID" value="UER00119"/>
</dbReference>
<comment type="catalytic activity">
    <reaction evidence="6">
        <text>orotidine 5'-phosphate + diphosphate = orotate + 5-phospho-alpha-D-ribose 1-diphosphate</text>
        <dbReference type="Rhea" id="RHEA:10380"/>
        <dbReference type="ChEBI" id="CHEBI:30839"/>
        <dbReference type="ChEBI" id="CHEBI:33019"/>
        <dbReference type="ChEBI" id="CHEBI:57538"/>
        <dbReference type="ChEBI" id="CHEBI:58017"/>
        <dbReference type="EC" id="2.4.2.10"/>
    </reaction>
</comment>
<evidence type="ECO:0000313" key="8">
    <source>
        <dbReference type="EMBL" id="ALB28761.1"/>
    </source>
</evidence>
<accession>A0A0K2LBT1</accession>
<reference evidence="8 9" key="1">
    <citation type="submission" date="2015-08" db="EMBL/GenBank/DDBJ databases">
        <title>Genomic sequence of Lactobacillus heilongjiangensis DSM 28069, isolated from Chinese traditional pickle.</title>
        <authorList>
            <person name="Jiang X."/>
            <person name="Zheng B."/>
            <person name="Cheng H."/>
        </authorList>
    </citation>
    <scope>NUCLEOTIDE SEQUENCE [LARGE SCALE GENOMIC DNA]</scope>
    <source>
        <strain evidence="8 9">DSM 28069</strain>
    </source>
</reference>
<dbReference type="InterPro" id="IPR029057">
    <property type="entry name" value="PRTase-like"/>
</dbReference>